<dbReference type="SUPFAM" id="SSF55874">
    <property type="entry name" value="ATPase domain of HSP90 chaperone/DNA topoisomerase II/histidine kinase"/>
    <property type="match status" value="1"/>
</dbReference>
<keyword evidence="8" id="KW-1133">Transmembrane helix</keyword>
<dbReference type="EMBL" id="CP060286">
    <property type="protein sequence ID" value="QNK42439.1"/>
    <property type="molecule type" value="Genomic_DNA"/>
</dbReference>
<accession>A0A7G8TFP8</accession>
<organism evidence="10 11">
    <name type="scientific">Caproicibacter fermentans</name>
    <dbReference type="NCBI Taxonomy" id="2576756"/>
    <lineage>
        <taxon>Bacteria</taxon>
        <taxon>Bacillati</taxon>
        <taxon>Bacillota</taxon>
        <taxon>Clostridia</taxon>
        <taxon>Eubacteriales</taxon>
        <taxon>Acutalibacteraceae</taxon>
        <taxon>Caproicibacter</taxon>
    </lineage>
</organism>
<keyword evidence="5" id="KW-0808">Transferase</keyword>
<dbReference type="GO" id="GO:0016020">
    <property type="term" value="C:membrane"/>
    <property type="evidence" value="ECO:0007669"/>
    <property type="project" value="UniProtKB-SubCell"/>
</dbReference>
<evidence type="ECO:0000256" key="5">
    <source>
        <dbReference type="ARBA" id="ARBA00022679"/>
    </source>
</evidence>
<keyword evidence="8" id="KW-0472">Membrane</keyword>
<dbReference type="InterPro" id="IPR036890">
    <property type="entry name" value="HATPase_C_sf"/>
</dbReference>
<evidence type="ECO:0000256" key="4">
    <source>
        <dbReference type="ARBA" id="ARBA00022553"/>
    </source>
</evidence>
<dbReference type="Gene3D" id="3.30.565.10">
    <property type="entry name" value="Histidine kinase-like ATPase, C-terminal domain"/>
    <property type="match status" value="1"/>
</dbReference>
<evidence type="ECO:0000313" key="10">
    <source>
        <dbReference type="EMBL" id="QNK42439.1"/>
    </source>
</evidence>
<name>A0A7G8TFP8_9FIRM</name>
<evidence type="ECO:0000256" key="2">
    <source>
        <dbReference type="ARBA" id="ARBA00004370"/>
    </source>
</evidence>
<dbReference type="SMART" id="SM00387">
    <property type="entry name" value="HATPase_c"/>
    <property type="match status" value="1"/>
</dbReference>
<dbReference type="InterPro" id="IPR050640">
    <property type="entry name" value="Bact_2-comp_sensor_kinase"/>
</dbReference>
<keyword evidence="6 10" id="KW-0418">Kinase</keyword>
<keyword evidence="7" id="KW-0902">Two-component regulatory system</keyword>
<dbReference type="PANTHER" id="PTHR34220">
    <property type="entry name" value="SENSOR HISTIDINE KINASE YPDA"/>
    <property type="match status" value="1"/>
</dbReference>
<dbReference type="PRINTS" id="PR00344">
    <property type="entry name" value="BCTRLSENSOR"/>
</dbReference>
<evidence type="ECO:0000256" key="8">
    <source>
        <dbReference type="SAM" id="Phobius"/>
    </source>
</evidence>
<dbReference type="PROSITE" id="PS50885">
    <property type="entry name" value="HAMP"/>
    <property type="match status" value="1"/>
</dbReference>
<dbReference type="Gene3D" id="6.10.340.10">
    <property type="match status" value="1"/>
</dbReference>
<feature type="domain" description="HAMP" evidence="9">
    <location>
        <begin position="294"/>
        <end position="346"/>
    </location>
</feature>
<dbReference type="InterPro" id="IPR004358">
    <property type="entry name" value="Sig_transdc_His_kin-like_C"/>
</dbReference>
<dbReference type="InterPro" id="IPR003594">
    <property type="entry name" value="HATPase_dom"/>
</dbReference>
<dbReference type="AlphaFoldDB" id="A0A7G8TFP8"/>
<evidence type="ECO:0000313" key="11">
    <source>
        <dbReference type="Proteomes" id="UP000515909"/>
    </source>
</evidence>
<comment type="subcellular location">
    <subcellularLocation>
        <location evidence="2">Membrane</location>
    </subcellularLocation>
</comment>
<keyword evidence="8" id="KW-0812">Transmembrane</keyword>
<dbReference type="InterPro" id="IPR010559">
    <property type="entry name" value="Sig_transdc_His_kin_internal"/>
</dbReference>
<dbReference type="Proteomes" id="UP000515909">
    <property type="component" value="Chromosome"/>
</dbReference>
<protein>
    <recommendedName>
        <fullName evidence="3">histidine kinase</fullName>
        <ecNumber evidence="3">2.7.13.3</ecNumber>
    </recommendedName>
</protein>
<dbReference type="PANTHER" id="PTHR34220:SF7">
    <property type="entry name" value="SENSOR HISTIDINE KINASE YPDA"/>
    <property type="match status" value="1"/>
</dbReference>
<dbReference type="EC" id="2.7.13.3" evidence="3"/>
<feature type="transmembrane region" description="Helical" evidence="8">
    <location>
        <begin position="273"/>
        <end position="293"/>
    </location>
</feature>
<keyword evidence="4" id="KW-0597">Phosphoprotein</keyword>
<dbReference type="GO" id="GO:0000155">
    <property type="term" value="F:phosphorelay sensor kinase activity"/>
    <property type="evidence" value="ECO:0007669"/>
    <property type="project" value="InterPro"/>
</dbReference>
<proteinExistence type="predicted"/>
<evidence type="ECO:0000256" key="3">
    <source>
        <dbReference type="ARBA" id="ARBA00012438"/>
    </source>
</evidence>
<evidence type="ECO:0000256" key="6">
    <source>
        <dbReference type="ARBA" id="ARBA00022777"/>
    </source>
</evidence>
<comment type="catalytic activity">
    <reaction evidence="1">
        <text>ATP + protein L-histidine = ADP + protein N-phospho-L-histidine.</text>
        <dbReference type="EC" id="2.7.13.3"/>
    </reaction>
</comment>
<evidence type="ECO:0000256" key="7">
    <source>
        <dbReference type="ARBA" id="ARBA00023012"/>
    </source>
</evidence>
<dbReference type="KEGG" id="cfem:HCR03_09650"/>
<evidence type="ECO:0000259" key="9">
    <source>
        <dbReference type="PROSITE" id="PS50885"/>
    </source>
</evidence>
<dbReference type="Pfam" id="PF02518">
    <property type="entry name" value="HATPase_c"/>
    <property type="match status" value="1"/>
</dbReference>
<reference evidence="10 11" key="1">
    <citation type="submission" date="2020-08" db="EMBL/GenBank/DDBJ databases">
        <title>The isolate Caproiciproducens sp. 7D4C2 produces n-caproate at mildly acidic conditions from hexoses: genome and rBOX comparison with related strains and chain-elongating bacteria.</title>
        <authorList>
            <person name="Esquivel-Elizondo S."/>
            <person name="Bagci C."/>
            <person name="Temovska M."/>
            <person name="Jeon B.S."/>
            <person name="Bessarab I."/>
            <person name="Williams R.B.H."/>
            <person name="Huson D.H."/>
            <person name="Angenent L.T."/>
        </authorList>
    </citation>
    <scope>NUCLEOTIDE SEQUENCE [LARGE SCALE GENOMIC DNA]</scope>
    <source>
        <strain evidence="10 11">7D4C2</strain>
    </source>
</reference>
<sequence>MLVMVPILIIGLVTSLLYRNSMTNKINEVVDSNTLQSTQMISERLVTYRNSLYQVVTDQNIVNLADRLEDASTELDRAYGQQNLRFALSEYINIKSYCTALTFLYNSDYVTYDRTADDFVTIWHNDHYRKLFLGLCNPGINTVVYVSGVDISLSANDVASKSVYLIYPLRDKATNRYLGVIVLSLQNEIFDTSMQNSQIKSNDIQGIRSAVISSQKKVVFPTLQSKSDTEELSDTIWNSPNILTHEISDSKWYFVTALDTKILFSEVDNMQRWFILITVAACLLFLLLLLYTANRMERSIVRIAEGIENYVPGRKGISIGGKQKDEFSILIRRFNEMTQRNNRLIDELKKRNVQIAEETDKHRKAELKALEAQINPHFLYNVLDSINWIAIGNGEMEISRMLTSLGSIMRYSATNIDLVVAFQAEIEWMKEYVFLQQERYGNAFTFECEADENTMAFPIYKMLLQPLAENAIQHGFEGIHSGGVLHLTAQLLNGERLKICVADNGCGIEAETLRKIRGQIDGSISIDGNAIGVSNVLNRTRMYYGTEASIKIESEIGKGTKVTLILPRCGEGEEIQ</sequence>
<dbReference type="Pfam" id="PF06580">
    <property type="entry name" value="His_kinase"/>
    <property type="match status" value="1"/>
</dbReference>
<gene>
    <name evidence="10" type="ORF">HCR03_09650</name>
</gene>
<dbReference type="InterPro" id="IPR003660">
    <property type="entry name" value="HAMP_dom"/>
</dbReference>
<evidence type="ECO:0000256" key="1">
    <source>
        <dbReference type="ARBA" id="ARBA00000085"/>
    </source>
</evidence>